<comment type="caution">
    <text evidence="2">The sequence shown here is derived from an EMBL/GenBank/DDBJ whole genome shotgun (WGS) entry which is preliminary data.</text>
</comment>
<evidence type="ECO:0000313" key="3">
    <source>
        <dbReference type="Proteomes" id="UP001153069"/>
    </source>
</evidence>
<sequence>MEQSKNTDNSTKALYPSPKTIIYDNHKSTLHYGPDDDSVYNQMIRKVNETLSRNLSSGHPSLDKFQRVAVGAIRYPAPDGSFPAHIDHCCSWVYLLSLGCSANFIVKGPEMTDKHVFEFHSGDVFCFDASTQAAILHGVQNIRIGSCPEELAQAFETLRHHRFGVQCRVKEYDDRNAETATGTNQNA</sequence>
<keyword evidence="3" id="KW-1185">Reference proteome</keyword>
<evidence type="ECO:0000259" key="1">
    <source>
        <dbReference type="Pfam" id="PF13532"/>
    </source>
</evidence>
<accession>A0A9N8HA33</accession>
<evidence type="ECO:0000313" key="2">
    <source>
        <dbReference type="EMBL" id="CAB9506756.1"/>
    </source>
</evidence>
<dbReference type="SUPFAM" id="SSF51197">
    <property type="entry name" value="Clavaminate synthase-like"/>
    <property type="match status" value="1"/>
</dbReference>
<dbReference type="EMBL" id="CAICTM010000276">
    <property type="protein sequence ID" value="CAB9506756.1"/>
    <property type="molecule type" value="Genomic_DNA"/>
</dbReference>
<dbReference type="InterPro" id="IPR027450">
    <property type="entry name" value="AlkB-like"/>
</dbReference>
<organism evidence="2 3">
    <name type="scientific">Seminavis robusta</name>
    <dbReference type="NCBI Taxonomy" id="568900"/>
    <lineage>
        <taxon>Eukaryota</taxon>
        <taxon>Sar</taxon>
        <taxon>Stramenopiles</taxon>
        <taxon>Ochrophyta</taxon>
        <taxon>Bacillariophyta</taxon>
        <taxon>Bacillariophyceae</taxon>
        <taxon>Bacillariophycidae</taxon>
        <taxon>Naviculales</taxon>
        <taxon>Naviculaceae</taxon>
        <taxon>Seminavis</taxon>
    </lineage>
</organism>
<name>A0A9N8HA33_9STRA</name>
<reference evidence="2" key="1">
    <citation type="submission" date="2020-06" db="EMBL/GenBank/DDBJ databases">
        <authorList>
            <consortium name="Plant Systems Biology data submission"/>
        </authorList>
    </citation>
    <scope>NUCLEOTIDE SEQUENCE</scope>
    <source>
        <strain evidence="2">D6</strain>
    </source>
</reference>
<gene>
    <name evidence="2" type="ORF">SEMRO_277_G106420.1</name>
</gene>
<dbReference type="InterPro" id="IPR037151">
    <property type="entry name" value="AlkB-like_sf"/>
</dbReference>
<protein>
    <recommendedName>
        <fullName evidence="1">Alpha-ketoglutarate-dependent dioxygenase AlkB-like domain-containing protein</fullName>
    </recommendedName>
</protein>
<dbReference type="Pfam" id="PF13532">
    <property type="entry name" value="2OG-FeII_Oxy_2"/>
    <property type="match status" value="1"/>
</dbReference>
<dbReference type="Proteomes" id="UP001153069">
    <property type="component" value="Unassembled WGS sequence"/>
</dbReference>
<proteinExistence type="predicted"/>
<dbReference type="OrthoDB" id="203116at2759"/>
<dbReference type="AlphaFoldDB" id="A0A9N8HA33"/>
<dbReference type="Gene3D" id="2.60.120.590">
    <property type="entry name" value="Alpha-ketoglutarate-dependent dioxygenase AlkB-like"/>
    <property type="match status" value="1"/>
</dbReference>
<feature type="domain" description="Alpha-ketoglutarate-dependent dioxygenase AlkB-like" evidence="1">
    <location>
        <begin position="38"/>
        <end position="167"/>
    </location>
</feature>